<reference evidence="2 3" key="1">
    <citation type="journal article" date="2019" name="Appl. Microbiol. Biotechnol.">
        <title>Uncovering carbohydrate metabolism through a genotype-phenotype association study of 56 lactic acid bacteria genomes.</title>
        <authorList>
            <person name="Buron-Moles G."/>
            <person name="Chailyan A."/>
            <person name="Dolejs I."/>
            <person name="Forster J."/>
            <person name="Miks M.H."/>
        </authorList>
    </citation>
    <scope>NUCLEOTIDE SEQUENCE [LARGE SCALE GENOMIC DNA]</scope>
    <source>
        <strain evidence="2 3">ATCC 29644</strain>
    </source>
</reference>
<dbReference type="EMBL" id="PUFN01000002">
    <property type="protein sequence ID" value="TDG74831.1"/>
    <property type="molecule type" value="Genomic_DNA"/>
</dbReference>
<dbReference type="OrthoDB" id="2290085at2"/>
<feature type="signal peptide" evidence="1">
    <location>
        <begin position="1"/>
        <end position="30"/>
    </location>
</feature>
<comment type="caution">
    <text evidence="2">The sequence shown here is derived from an EMBL/GenBank/DDBJ whole genome shotgun (WGS) entry which is preliminary data.</text>
</comment>
<keyword evidence="1" id="KW-0732">Signal</keyword>
<name>A0A4R5NK12_9LACO</name>
<evidence type="ECO:0000313" key="2">
    <source>
        <dbReference type="EMBL" id="TDG74831.1"/>
    </source>
</evidence>
<proteinExistence type="predicted"/>
<evidence type="ECO:0000256" key="1">
    <source>
        <dbReference type="SAM" id="SignalP"/>
    </source>
</evidence>
<dbReference type="RefSeq" id="WP_010018048.1">
    <property type="nucleotide sequence ID" value="NZ_PUFN01000002.1"/>
</dbReference>
<feature type="chain" id="PRO_5021031669" description="Surface layer protein A domain-containing protein" evidence="1">
    <location>
        <begin position="31"/>
        <end position="348"/>
    </location>
</feature>
<accession>A0A4R5NK12</accession>
<sequence length="348" mass="38220">MKLFKSLIVSGLLFSSILGSVNVGSITAMAMTAGVNTDALEEIPSTEVTAKPGSVINGNQKEVNVTYLDKDGNKISGENLKTTIPLIDNKKPITVKNLNLPAGFKFKKLEFKKEGIFVILQAISKADVSILFVNDKGALINSGTVLNDRDVLAPISSSDIVSFPKGYEVTPNQSAMITIVKDDNGFSHYSAKIVLKKVVAQPQTPSKRPSNARYTIQRVRITFVDQNSKDLVGYKQVTGKNSFSTKIEAPKNYAFVNEKNATIKFDKSGNKEILVFVKLMTAAPIKHEGVVTTNSGSYKRLYTLEGKMITNRALSTNSQWYTDQYAIVKGEKMYRVATNEWVKASDVK</sequence>
<dbReference type="AlphaFoldDB" id="A0A4R5NK12"/>
<evidence type="ECO:0000313" key="3">
    <source>
        <dbReference type="Proteomes" id="UP000295257"/>
    </source>
</evidence>
<dbReference type="Proteomes" id="UP000295257">
    <property type="component" value="Unassembled WGS sequence"/>
</dbReference>
<evidence type="ECO:0008006" key="4">
    <source>
        <dbReference type="Google" id="ProtNLM"/>
    </source>
</evidence>
<keyword evidence="3" id="KW-1185">Reference proteome</keyword>
<protein>
    <recommendedName>
        <fullName evidence="4">Surface layer protein A domain-containing protein</fullName>
    </recommendedName>
</protein>
<organism evidence="2 3">
    <name type="scientific">Companilactobacillus farciminis</name>
    <dbReference type="NCBI Taxonomy" id="1612"/>
    <lineage>
        <taxon>Bacteria</taxon>
        <taxon>Bacillati</taxon>
        <taxon>Bacillota</taxon>
        <taxon>Bacilli</taxon>
        <taxon>Lactobacillales</taxon>
        <taxon>Lactobacillaceae</taxon>
        <taxon>Companilactobacillus</taxon>
    </lineage>
</organism>
<gene>
    <name evidence="2" type="ORF">C5L30_000066</name>
</gene>